<reference evidence="3" key="1">
    <citation type="submission" date="2020-10" db="EMBL/GenBank/DDBJ databases">
        <authorList>
            <person name="Gilroy R."/>
        </authorList>
    </citation>
    <scope>NUCLEOTIDE SEQUENCE</scope>
    <source>
        <strain evidence="3">ChiSjej4B22-8148</strain>
    </source>
</reference>
<dbReference type="CDD" id="cd00077">
    <property type="entry name" value="HDc"/>
    <property type="match status" value="1"/>
</dbReference>
<evidence type="ECO:0000313" key="3">
    <source>
        <dbReference type="EMBL" id="HIR13609.1"/>
    </source>
</evidence>
<dbReference type="Proteomes" id="UP000886757">
    <property type="component" value="Unassembled WGS sequence"/>
</dbReference>
<dbReference type="InterPro" id="IPR003607">
    <property type="entry name" value="HD/PDEase_dom"/>
</dbReference>
<accession>A0A9D1ACU1</accession>
<dbReference type="NCBIfam" id="TIGR00277">
    <property type="entry name" value="HDIG"/>
    <property type="match status" value="1"/>
</dbReference>
<dbReference type="Pfam" id="PF13671">
    <property type="entry name" value="AAA_33"/>
    <property type="match status" value="1"/>
</dbReference>
<dbReference type="Pfam" id="PF01966">
    <property type="entry name" value="HD"/>
    <property type="match status" value="1"/>
</dbReference>
<proteinExistence type="predicted"/>
<dbReference type="Gene3D" id="1.10.3210.10">
    <property type="entry name" value="Hypothetical protein af1432"/>
    <property type="match status" value="1"/>
</dbReference>
<dbReference type="InterPro" id="IPR050124">
    <property type="entry name" value="tRNA_CCA-adding_enzyme"/>
</dbReference>
<sequence length="389" mass="44861">MSRQEALLELVPREPDWKIDWKRIESSGLSAWIGKMRNTGQNPIWHGEGDVWTHTKMVCEALVSMKEYQRLAGRKQEILFLAALLHDVGKIPCTRMENGIWISPGHGSVGARMAREILWLEYGCCGEMAWTEFREAVCTLIRFHSLPVHILEQQEPERHLIKIAACGRLAPDFSVEDLCLLARADIKGRICPDQEEGLEAAELCRLQAQEYGCLRSPMEFPDDFSEYAYLSGRKICPGQKLYNDTWGEVLLMSGLPGTGKDTWLRESCGEIPVVSLDEWRSKLNILPEKDQGPVLQAAREQAKEYLRRKVPFVWNATSLSPAFREKQVQLFTDYHASVKILYLETEWEEEKRRNQERKACVPEKVIRHMLGRMTLPERPEAHKVEWRCV</sequence>
<dbReference type="PANTHER" id="PTHR47545">
    <property type="entry name" value="MULTIFUNCTIONAL CCA PROTEIN"/>
    <property type="match status" value="1"/>
</dbReference>
<dbReference type="InterPro" id="IPR027417">
    <property type="entry name" value="P-loop_NTPase"/>
</dbReference>
<gene>
    <name evidence="3" type="ORF">IAB31_06770</name>
</gene>
<dbReference type="GO" id="GO:0000166">
    <property type="term" value="F:nucleotide binding"/>
    <property type="evidence" value="ECO:0007669"/>
    <property type="project" value="UniProtKB-KW"/>
</dbReference>
<dbReference type="InterPro" id="IPR006674">
    <property type="entry name" value="HD_domain"/>
</dbReference>
<organism evidence="3 4">
    <name type="scientific">Candidatus Choladousia intestinavium</name>
    <dbReference type="NCBI Taxonomy" id="2840727"/>
    <lineage>
        <taxon>Bacteria</taxon>
        <taxon>Bacillati</taxon>
        <taxon>Bacillota</taxon>
        <taxon>Clostridia</taxon>
        <taxon>Lachnospirales</taxon>
        <taxon>Lachnospiraceae</taxon>
        <taxon>Lachnospiraceae incertae sedis</taxon>
        <taxon>Candidatus Choladousia</taxon>
    </lineage>
</organism>
<dbReference type="AlphaFoldDB" id="A0A9D1ACU1"/>
<dbReference type="InterPro" id="IPR006675">
    <property type="entry name" value="HDIG_dom"/>
</dbReference>
<comment type="caution">
    <text evidence="3">The sequence shown here is derived from an EMBL/GenBank/DDBJ whole genome shotgun (WGS) entry which is preliminary data.</text>
</comment>
<name>A0A9D1ACU1_9FIRM</name>
<reference evidence="3" key="2">
    <citation type="journal article" date="2021" name="PeerJ">
        <title>Extensive microbial diversity within the chicken gut microbiome revealed by metagenomics and culture.</title>
        <authorList>
            <person name="Gilroy R."/>
            <person name="Ravi A."/>
            <person name="Getino M."/>
            <person name="Pursley I."/>
            <person name="Horton D.L."/>
            <person name="Alikhan N.F."/>
            <person name="Baker D."/>
            <person name="Gharbi K."/>
            <person name="Hall N."/>
            <person name="Watson M."/>
            <person name="Adriaenssens E.M."/>
            <person name="Foster-Nyarko E."/>
            <person name="Jarju S."/>
            <person name="Secka A."/>
            <person name="Antonio M."/>
            <person name="Oren A."/>
            <person name="Chaudhuri R.R."/>
            <person name="La Ragione R."/>
            <person name="Hildebrand F."/>
            <person name="Pallen M.J."/>
        </authorList>
    </citation>
    <scope>NUCLEOTIDE SEQUENCE</scope>
    <source>
        <strain evidence="3">ChiSjej4B22-8148</strain>
    </source>
</reference>
<evidence type="ECO:0000256" key="1">
    <source>
        <dbReference type="ARBA" id="ARBA00022741"/>
    </source>
</evidence>
<dbReference type="Gene3D" id="3.40.50.300">
    <property type="entry name" value="P-loop containing nucleotide triphosphate hydrolases"/>
    <property type="match status" value="1"/>
</dbReference>
<protein>
    <submittedName>
        <fullName evidence="3">AAA family ATPase</fullName>
    </submittedName>
</protein>
<evidence type="ECO:0000259" key="2">
    <source>
        <dbReference type="Pfam" id="PF01966"/>
    </source>
</evidence>
<dbReference type="EMBL" id="DVGK01000077">
    <property type="protein sequence ID" value="HIR13609.1"/>
    <property type="molecule type" value="Genomic_DNA"/>
</dbReference>
<dbReference type="SUPFAM" id="SSF52540">
    <property type="entry name" value="P-loop containing nucleoside triphosphate hydrolases"/>
    <property type="match status" value="1"/>
</dbReference>
<evidence type="ECO:0000313" key="4">
    <source>
        <dbReference type="Proteomes" id="UP000886757"/>
    </source>
</evidence>
<dbReference type="SUPFAM" id="SSF109604">
    <property type="entry name" value="HD-domain/PDEase-like"/>
    <property type="match status" value="1"/>
</dbReference>
<feature type="domain" description="HD" evidence="2">
    <location>
        <begin position="51"/>
        <end position="164"/>
    </location>
</feature>
<keyword evidence="1" id="KW-0547">Nucleotide-binding</keyword>